<gene>
    <name evidence="2" type="ORF">ACFQMH_24675</name>
</gene>
<comment type="caution">
    <text evidence="2">The sequence shown here is derived from an EMBL/GenBank/DDBJ whole genome shotgun (WGS) entry which is preliminary data.</text>
</comment>
<evidence type="ECO:0000313" key="3">
    <source>
        <dbReference type="Proteomes" id="UP001596409"/>
    </source>
</evidence>
<sequence>MASVLHFNVFDAPEKPVVGDRPRPFGPPMAWDPMTSTLIYGESDAVLVDPLTTVAEAEALAAWVELHHRNLTTIYITHGHLDHFAGLSVLLRHFPGARAIATPKTVDLARRQPVPFYRKLLPGQLPAVITLPEPYEDEAFALEGHELRIIAQGHTDAPDSTSLHVPALDLVVGGDVLYNQCHQYVAQTTPEIRENWMTALDRLSAFSPKTAVAGHKKPGVADTPQAIGWTKKYLVDFDRLQKETSGERELFDAMGELYPTWAAHQAWLMFGLS</sequence>
<dbReference type="InterPro" id="IPR050855">
    <property type="entry name" value="NDM-1-like"/>
</dbReference>
<reference evidence="3" key="1">
    <citation type="journal article" date="2019" name="Int. J. Syst. Evol. Microbiol.">
        <title>The Global Catalogue of Microorganisms (GCM) 10K type strain sequencing project: providing services to taxonomists for standard genome sequencing and annotation.</title>
        <authorList>
            <consortium name="The Broad Institute Genomics Platform"/>
            <consortium name="The Broad Institute Genome Sequencing Center for Infectious Disease"/>
            <person name="Wu L."/>
            <person name="Ma J."/>
        </authorList>
    </citation>
    <scope>NUCLEOTIDE SEQUENCE [LARGE SCALE GENOMIC DNA]</scope>
    <source>
        <strain evidence="3">JCM 4855</strain>
    </source>
</reference>
<accession>A0ABW2E412</accession>
<evidence type="ECO:0000259" key="1">
    <source>
        <dbReference type="SMART" id="SM00849"/>
    </source>
</evidence>
<dbReference type="Gene3D" id="3.60.15.10">
    <property type="entry name" value="Ribonuclease Z/Hydroxyacylglutathione hydrolase-like"/>
    <property type="match status" value="1"/>
</dbReference>
<keyword evidence="3" id="KW-1185">Reference proteome</keyword>
<dbReference type="EMBL" id="JBHSYM010000057">
    <property type="protein sequence ID" value="MFC7014849.1"/>
    <property type="molecule type" value="Genomic_DNA"/>
</dbReference>
<dbReference type="SUPFAM" id="SSF56281">
    <property type="entry name" value="Metallo-hydrolase/oxidoreductase"/>
    <property type="match status" value="1"/>
</dbReference>
<dbReference type="PANTHER" id="PTHR42951">
    <property type="entry name" value="METALLO-BETA-LACTAMASE DOMAIN-CONTAINING"/>
    <property type="match status" value="1"/>
</dbReference>
<feature type="domain" description="Metallo-beta-lactamase" evidence="1">
    <location>
        <begin position="33"/>
        <end position="215"/>
    </location>
</feature>
<protein>
    <submittedName>
        <fullName evidence="2">MBL fold metallo-hydrolase</fullName>
    </submittedName>
</protein>
<evidence type="ECO:0000313" key="2">
    <source>
        <dbReference type="EMBL" id="MFC7014849.1"/>
    </source>
</evidence>
<dbReference type="Pfam" id="PF00753">
    <property type="entry name" value="Lactamase_B"/>
    <property type="match status" value="1"/>
</dbReference>
<dbReference type="Proteomes" id="UP001596409">
    <property type="component" value="Unassembled WGS sequence"/>
</dbReference>
<dbReference type="InterPro" id="IPR036866">
    <property type="entry name" value="RibonucZ/Hydroxyglut_hydro"/>
</dbReference>
<name>A0ABW2E412_9ACTN</name>
<organism evidence="2 3">
    <name type="scientific">Streptomyces viridiviolaceus</name>
    <dbReference type="NCBI Taxonomy" id="68282"/>
    <lineage>
        <taxon>Bacteria</taxon>
        <taxon>Bacillati</taxon>
        <taxon>Actinomycetota</taxon>
        <taxon>Actinomycetes</taxon>
        <taxon>Kitasatosporales</taxon>
        <taxon>Streptomycetaceae</taxon>
        <taxon>Streptomyces</taxon>
    </lineage>
</organism>
<proteinExistence type="predicted"/>
<dbReference type="InterPro" id="IPR001279">
    <property type="entry name" value="Metallo-B-lactamas"/>
</dbReference>
<dbReference type="PANTHER" id="PTHR42951:SF14">
    <property type="entry name" value="METALLO-BETA-LACTAMASE SUPERFAMILY PROTEIN"/>
    <property type="match status" value="1"/>
</dbReference>
<dbReference type="RefSeq" id="WP_229881122.1">
    <property type="nucleotide sequence ID" value="NZ_BMWA01000016.1"/>
</dbReference>
<dbReference type="CDD" id="cd07739">
    <property type="entry name" value="metallo-hydrolase-like_MBL-fold"/>
    <property type="match status" value="1"/>
</dbReference>
<dbReference type="SMART" id="SM00849">
    <property type="entry name" value="Lactamase_B"/>
    <property type="match status" value="1"/>
</dbReference>